<dbReference type="AlphaFoldDB" id="C7CN66"/>
<evidence type="ECO:0000313" key="2">
    <source>
        <dbReference type="Proteomes" id="UP000008070"/>
    </source>
</evidence>
<name>C7CN66_METED</name>
<proteinExistence type="predicted"/>
<geneLocation type="plasmid" evidence="1 2">
    <name>p1METDI</name>
</geneLocation>
<accession>C7CN66</accession>
<dbReference type="GeneID" id="72992692"/>
<protein>
    <submittedName>
        <fullName evidence="1">Uncharacterized protein</fullName>
    </submittedName>
</protein>
<dbReference type="Proteomes" id="UP000008070">
    <property type="component" value="Plasmid p1METDI"/>
</dbReference>
<gene>
    <name evidence="1" type="ORF">METD_P1METDI0108</name>
</gene>
<reference evidence="2" key="1">
    <citation type="journal article" date="2009" name="PLoS ONE">
        <title>Methylobacterium genome sequences: a reference blueprint to investigate microbial metabolism of C1 compounds from natural and industrial sources.</title>
        <authorList>
            <person name="Vuilleumier S."/>
            <person name="Chistoserdova L."/>
            <person name="Lee M.-C."/>
            <person name="Bringel F."/>
            <person name="Lajus A."/>
            <person name="Zhou Y."/>
            <person name="Gourion B."/>
            <person name="Barbe V."/>
            <person name="Chang J."/>
            <person name="Cruveiller S."/>
            <person name="Dossat C."/>
            <person name="Gillett W."/>
            <person name="Gruffaz C."/>
            <person name="Haugen E."/>
            <person name="Hourcade E."/>
            <person name="Levy R."/>
            <person name="Mangenot S."/>
            <person name="Muller E."/>
            <person name="Nadalig T."/>
            <person name="Pagni M."/>
            <person name="Penny C."/>
            <person name="Peyraud R."/>
            <person name="Robinson D.G."/>
            <person name="Roche D."/>
            <person name="Rouy Z."/>
            <person name="Saenampechek C."/>
            <person name="Salvignol G."/>
            <person name="Vallenet D."/>
            <person name="Wu Z."/>
            <person name="Marx C.J."/>
            <person name="Vorholt J.A."/>
            <person name="Olson M.V."/>
            <person name="Kaul R."/>
            <person name="Weissenbach J."/>
            <person name="Medigue C."/>
            <person name="Lidstrom M.E."/>
        </authorList>
    </citation>
    <scope>NUCLEOTIDE SEQUENCE [LARGE SCALE GENOMIC DNA]</scope>
    <source>
        <strain evidence="2">DSM 6343 / CIP 106787 / DM4</strain>
        <plasmid evidence="2">p1METDI</plasmid>
    </source>
</reference>
<dbReference type="KEGG" id="mdi:p1METDI0108"/>
<dbReference type="EMBL" id="FP103043">
    <property type="protein sequence ID" value="CAX17096.1"/>
    <property type="molecule type" value="Genomic_DNA"/>
</dbReference>
<sequence length="87" mass="8938">MPQASHFTMTLDLAVQDRCAVLEAAATHLTRIGTVASVEAARAHLADDVPKALSVLIGLRNLAWAGVTATKIDCTPSEAEGAAQGGL</sequence>
<organism evidence="1 2">
    <name type="scientific">Methylorubrum extorquens (strain DSM 6343 / CIP 106787 / DM4)</name>
    <name type="common">Methylobacterium extorquens</name>
    <dbReference type="NCBI Taxonomy" id="661410"/>
    <lineage>
        <taxon>Bacteria</taxon>
        <taxon>Pseudomonadati</taxon>
        <taxon>Pseudomonadota</taxon>
        <taxon>Alphaproteobacteria</taxon>
        <taxon>Hyphomicrobiales</taxon>
        <taxon>Methylobacteriaceae</taxon>
        <taxon>Methylorubrum</taxon>
    </lineage>
</organism>
<dbReference type="HOGENOM" id="CLU_2479770_0_0_5"/>
<evidence type="ECO:0000313" key="1">
    <source>
        <dbReference type="EMBL" id="CAX17096.1"/>
    </source>
</evidence>
<dbReference type="RefSeq" id="WP_012778830.1">
    <property type="nucleotide sequence ID" value="NC_012987.1"/>
</dbReference>
<keyword evidence="1" id="KW-0614">Plasmid</keyword>